<name>A0A6A9UBA5_AGRVI</name>
<dbReference type="RefSeq" id="WP_156540890.1">
    <property type="nucleotide sequence ID" value="NZ_WPHQ01000002.1"/>
</dbReference>
<dbReference type="Proteomes" id="UP000440716">
    <property type="component" value="Unassembled WGS sequence"/>
</dbReference>
<sequence>MLIATFLPAVLALLLAPGPTNTLMGVAGAQAGLWRVLRLLPAELAGYLTTILPLVYLGDELMARWPAAAVLLKIAAAIWVLVIAFKLWQAPGQGKVLNQITASRIYLTTALNPKALVFGLVLLPAPDNPNFLPCLGLFCLLVSAVALLWGSAGRLTQVGHGGQGRLHVLQRVAAVWLTFVSVSLIVGVVTTV</sequence>
<gene>
    <name evidence="1" type="ORF">GOZ88_05295</name>
</gene>
<dbReference type="AlphaFoldDB" id="A0A6A9UBA5"/>
<evidence type="ECO:0008006" key="3">
    <source>
        <dbReference type="Google" id="ProtNLM"/>
    </source>
</evidence>
<dbReference type="EMBL" id="WPHU01000002">
    <property type="protein sequence ID" value="MVA55527.1"/>
    <property type="molecule type" value="Genomic_DNA"/>
</dbReference>
<proteinExistence type="predicted"/>
<evidence type="ECO:0000313" key="2">
    <source>
        <dbReference type="Proteomes" id="UP000440716"/>
    </source>
</evidence>
<accession>A0A6A9UBA5</accession>
<protein>
    <recommendedName>
        <fullName evidence="3">Threonine transporter RhtB</fullName>
    </recommendedName>
</protein>
<evidence type="ECO:0000313" key="1">
    <source>
        <dbReference type="EMBL" id="MVA55527.1"/>
    </source>
</evidence>
<comment type="caution">
    <text evidence="1">The sequence shown here is derived from an EMBL/GenBank/DDBJ whole genome shotgun (WGS) entry which is preliminary data.</text>
</comment>
<organism evidence="1 2">
    <name type="scientific">Agrobacterium vitis</name>
    <name type="common">Rhizobium vitis</name>
    <dbReference type="NCBI Taxonomy" id="373"/>
    <lineage>
        <taxon>Bacteria</taxon>
        <taxon>Pseudomonadati</taxon>
        <taxon>Pseudomonadota</taxon>
        <taxon>Alphaproteobacteria</taxon>
        <taxon>Hyphomicrobiales</taxon>
        <taxon>Rhizobiaceae</taxon>
        <taxon>Rhizobium/Agrobacterium group</taxon>
        <taxon>Agrobacterium</taxon>
    </lineage>
</organism>
<reference evidence="1 2" key="1">
    <citation type="submission" date="2019-12" db="EMBL/GenBank/DDBJ databases">
        <title>Whole-genome sequencing of Allorhizobium vitis.</title>
        <authorList>
            <person name="Gan H.M."/>
            <person name="Szegedi E."/>
            <person name="Burr T."/>
            <person name="Savka M.A."/>
        </authorList>
    </citation>
    <scope>NUCLEOTIDE SEQUENCE [LARGE SCALE GENOMIC DNA]</scope>
    <source>
        <strain evidence="1 2">CG415</strain>
    </source>
</reference>